<dbReference type="EMBL" id="PNBA02000014">
    <property type="protein sequence ID" value="KAG6400967.1"/>
    <property type="molecule type" value="Genomic_DNA"/>
</dbReference>
<dbReference type="InterPro" id="IPR000907">
    <property type="entry name" value="LipOase"/>
</dbReference>
<accession>A0A8X8ZDR2</accession>
<keyword evidence="6" id="KW-1185">Reference proteome</keyword>
<comment type="caution">
    <text evidence="5">The sequence shown here is derived from an EMBL/GenBank/DDBJ whole genome shotgun (WGS) entry which is preliminary data.</text>
</comment>
<proteinExistence type="predicted"/>
<reference evidence="5" key="2">
    <citation type="submission" date="2020-08" db="EMBL/GenBank/DDBJ databases">
        <title>Plant Genome Project.</title>
        <authorList>
            <person name="Zhang R.-G."/>
        </authorList>
    </citation>
    <scope>NUCLEOTIDE SEQUENCE</scope>
    <source>
        <strain evidence="5">Huo1</strain>
        <tissue evidence="5">Leaf</tissue>
    </source>
</reference>
<dbReference type="Proteomes" id="UP000298416">
    <property type="component" value="Unassembled WGS sequence"/>
</dbReference>
<keyword evidence="1" id="KW-0479">Metal-binding</keyword>
<evidence type="ECO:0000313" key="5">
    <source>
        <dbReference type="EMBL" id="KAG6400967.1"/>
    </source>
</evidence>
<dbReference type="GO" id="GO:0046872">
    <property type="term" value="F:metal ion binding"/>
    <property type="evidence" value="ECO:0007669"/>
    <property type="project" value="UniProtKB-KW"/>
</dbReference>
<evidence type="ECO:0000259" key="4">
    <source>
        <dbReference type="PROSITE" id="PS51393"/>
    </source>
</evidence>
<dbReference type="Gene3D" id="1.20.245.10">
    <property type="entry name" value="Lipoxygenase-1, Domain 5"/>
    <property type="match status" value="1"/>
</dbReference>
<dbReference type="InterPro" id="IPR013819">
    <property type="entry name" value="LipOase_C"/>
</dbReference>
<dbReference type="SUPFAM" id="SSF48484">
    <property type="entry name" value="Lipoxigenase"/>
    <property type="match status" value="1"/>
</dbReference>
<reference evidence="5" key="1">
    <citation type="submission" date="2018-01" db="EMBL/GenBank/DDBJ databases">
        <authorList>
            <person name="Mao J.F."/>
        </authorList>
    </citation>
    <scope>NUCLEOTIDE SEQUENCE</scope>
    <source>
        <strain evidence="5">Huo1</strain>
        <tissue evidence="5">Leaf</tissue>
    </source>
</reference>
<evidence type="ECO:0000256" key="1">
    <source>
        <dbReference type="ARBA" id="ARBA00022723"/>
    </source>
</evidence>
<dbReference type="AlphaFoldDB" id="A0A8X8ZDR2"/>
<dbReference type="GO" id="GO:0016702">
    <property type="term" value="F:oxidoreductase activity, acting on single donors with incorporation of molecular oxygen, incorporation of two atoms of oxygen"/>
    <property type="evidence" value="ECO:0007669"/>
    <property type="project" value="InterPro"/>
</dbReference>
<gene>
    <name evidence="5" type="ORF">SASPL_137812</name>
</gene>
<dbReference type="Pfam" id="PF00305">
    <property type="entry name" value="Lipoxygenase"/>
    <property type="match status" value="1"/>
</dbReference>
<evidence type="ECO:0000313" key="6">
    <source>
        <dbReference type="Proteomes" id="UP000298416"/>
    </source>
</evidence>
<keyword evidence="2" id="KW-0223">Dioxygenase</keyword>
<dbReference type="PANTHER" id="PTHR11771">
    <property type="entry name" value="LIPOXYGENASE"/>
    <property type="match status" value="1"/>
</dbReference>
<name>A0A8X8ZDR2_SALSN</name>
<dbReference type="PROSITE" id="PS51393">
    <property type="entry name" value="LIPOXYGENASE_3"/>
    <property type="match status" value="1"/>
</dbReference>
<dbReference type="InterPro" id="IPR036226">
    <property type="entry name" value="LipOase_C_sf"/>
</dbReference>
<sequence>MAVEDPTAPHGLKLTIEDYPYANDGLLIWDAIKQWVTDHVLHFYPEPDLIQSDTELQAWWTEIRTVGHGDKKDEPWWPGLKTPDDLISILTTIIWIASGHHAAVNFGQFDYVAYFPNRPTAYRCSFPMPIEEPSPADKKKFMERPEAFLLECFPSQIEAITVMAILDVLSNHSPDEEYIGGQAEACWGDDKVIKAAFEHFHWEVDGD</sequence>
<organism evidence="5">
    <name type="scientific">Salvia splendens</name>
    <name type="common">Scarlet sage</name>
    <dbReference type="NCBI Taxonomy" id="180675"/>
    <lineage>
        <taxon>Eukaryota</taxon>
        <taxon>Viridiplantae</taxon>
        <taxon>Streptophyta</taxon>
        <taxon>Embryophyta</taxon>
        <taxon>Tracheophyta</taxon>
        <taxon>Spermatophyta</taxon>
        <taxon>Magnoliopsida</taxon>
        <taxon>eudicotyledons</taxon>
        <taxon>Gunneridae</taxon>
        <taxon>Pentapetalae</taxon>
        <taxon>asterids</taxon>
        <taxon>lamiids</taxon>
        <taxon>Lamiales</taxon>
        <taxon>Lamiaceae</taxon>
        <taxon>Nepetoideae</taxon>
        <taxon>Mentheae</taxon>
        <taxon>Salviinae</taxon>
        <taxon>Salvia</taxon>
        <taxon>Salvia subgen. Calosphace</taxon>
        <taxon>core Calosphace</taxon>
    </lineage>
</organism>
<feature type="domain" description="Lipoxygenase" evidence="4">
    <location>
        <begin position="1"/>
        <end position="207"/>
    </location>
</feature>
<keyword evidence="3" id="KW-0560">Oxidoreductase</keyword>
<evidence type="ECO:0000256" key="2">
    <source>
        <dbReference type="ARBA" id="ARBA00022964"/>
    </source>
</evidence>
<dbReference type="GO" id="GO:0034440">
    <property type="term" value="P:lipid oxidation"/>
    <property type="evidence" value="ECO:0007669"/>
    <property type="project" value="InterPro"/>
</dbReference>
<protein>
    <recommendedName>
        <fullName evidence="4">Lipoxygenase domain-containing protein</fullName>
    </recommendedName>
</protein>
<evidence type="ECO:0000256" key="3">
    <source>
        <dbReference type="ARBA" id="ARBA00023002"/>
    </source>
</evidence>